<dbReference type="WBParaSite" id="GPUH_0000790201-mRNA-1">
    <property type="protein sequence ID" value="GPUH_0000790201-mRNA-1"/>
    <property type="gene ID" value="GPUH_0000790201"/>
</dbReference>
<reference evidence="5" key="1">
    <citation type="submission" date="2016-06" db="UniProtKB">
        <authorList>
            <consortium name="WormBaseParasite"/>
        </authorList>
    </citation>
    <scope>IDENTIFICATION</scope>
</reference>
<dbReference type="InterPro" id="IPR000436">
    <property type="entry name" value="Sushi_SCR_CCP_dom"/>
</dbReference>
<keyword evidence="1" id="KW-1015">Disulfide bond</keyword>
<feature type="domain" description="Sushi" evidence="2">
    <location>
        <begin position="115"/>
        <end position="146"/>
    </location>
</feature>
<sequence length="150" mass="17184">MQASYYEVIGGICKHRFMDFAVTAPPFPPPEAGQCHVSSKSGREICWPRYDELDTSCTDVGSGMVSAPVVRHAAVRAMAFVPPDNLRRLIRQYYRQQGRPIPRNTTFSKNSFLFVRYECDYGYEFVDEVNTMFCINRQWVITPPKCRGKG</sequence>
<protein>
    <submittedName>
        <fullName evidence="5">Sushi domain-containing protein</fullName>
    </submittedName>
</protein>
<dbReference type="Pfam" id="PF00084">
    <property type="entry name" value="Sushi"/>
    <property type="match status" value="1"/>
</dbReference>
<name>A0A183DGQ2_9BILA</name>
<evidence type="ECO:0000256" key="1">
    <source>
        <dbReference type="ARBA" id="ARBA00023157"/>
    </source>
</evidence>
<evidence type="ECO:0000313" key="4">
    <source>
        <dbReference type="Proteomes" id="UP000271098"/>
    </source>
</evidence>
<dbReference type="Proteomes" id="UP000271098">
    <property type="component" value="Unassembled WGS sequence"/>
</dbReference>
<dbReference type="OrthoDB" id="10253954at2759"/>
<dbReference type="CDD" id="cd00033">
    <property type="entry name" value="CCP"/>
    <property type="match status" value="1"/>
</dbReference>
<dbReference type="SUPFAM" id="SSF57535">
    <property type="entry name" value="Complement control module/SCR domain"/>
    <property type="match status" value="1"/>
</dbReference>
<dbReference type="EMBL" id="UYRT01021528">
    <property type="protein sequence ID" value="VDK60017.1"/>
    <property type="molecule type" value="Genomic_DNA"/>
</dbReference>
<organism evidence="5">
    <name type="scientific">Gongylonema pulchrum</name>
    <dbReference type="NCBI Taxonomy" id="637853"/>
    <lineage>
        <taxon>Eukaryota</taxon>
        <taxon>Metazoa</taxon>
        <taxon>Ecdysozoa</taxon>
        <taxon>Nematoda</taxon>
        <taxon>Chromadorea</taxon>
        <taxon>Rhabditida</taxon>
        <taxon>Spirurina</taxon>
        <taxon>Spiruromorpha</taxon>
        <taxon>Spiruroidea</taxon>
        <taxon>Gongylonematidae</taxon>
        <taxon>Gongylonema</taxon>
    </lineage>
</organism>
<dbReference type="AlphaFoldDB" id="A0A183DGQ2"/>
<evidence type="ECO:0000313" key="5">
    <source>
        <dbReference type="WBParaSite" id="GPUH_0000790201-mRNA-1"/>
    </source>
</evidence>
<dbReference type="InterPro" id="IPR035976">
    <property type="entry name" value="Sushi/SCR/CCP_sf"/>
</dbReference>
<keyword evidence="4" id="KW-1185">Reference proteome</keyword>
<proteinExistence type="predicted"/>
<reference evidence="3 4" key="2">
    <citation type="submission" date="2018-11" db="EMBL/GenBank/DDBJ databases">
        <authorList>
            <consortium name="Pathogen Informatics"/>
        </authorList>
    </citation>
    <scope>NUCLEOTIDE SEQUENCE [LARGE SCALE GENOMIC DNA]</scope>
</reference>
<evidence type="ECO:0000259" key="2">
    <source>
        <dbReference type="Pfam" id="PF00084"/>
    </source>
</evidence>
<gene>
    <name evidence="3" type="ORF">GPUH_LOCUS7889</name>
</gene>
<evidence type="ECO:0000313" key="3">
    <source>
        <dbReference type="EMBL" id="VDK60017.1"/>
    </source>
</evidence>
<accession>A0A183DGQ2</accession>
<dbReference type="Gene3D" id="2.10.70.10">
    <property type="entry name" value="Complement Module, domain 1"/>
    <property type="match status" value="1"/>
</dbReference>